<protein>
    <submittedName>
        <fullName evidence="2">Uncharacterized protein</fullName>
    </submittedName>
</protein>
<feature type="compositionally biased region" description="Basic and acidic residues" evidence="1">
    <location>
        <begin position="125"/>
        <end position="142"/>
    </location>
</feature>
<feature type="region of interest" description="Disordered" evidence="1">
    <location>
        <begin position="84"/>
        <end position="192"/>
    </location>
</feature>
<dbReference type="EMBL" id="FOSG01000008">
    <property type="protein sequence ID" value="SFK74593.1"/>
    <property type="molecule type" value="Genomic_DNA"/>
</dbReference>
<feature type="compositionally biased region" description="Pro residues" evidence="1">
    <location>
        <begin position="143"/>
        <end position="158"/>
    </location>
</feature>
<dbReference type="AlphaFoldDB" id="A0A1I4C1E4"/>
<feature type="compositionally biased region" description="Low complexity" evidence="1">
    <location>
        <begin position="169"/>
        <end position="179"/>
    </location>
</feature>
<dbReference type="Proteomes" id="UP000198928">
    <property type="component" value="Unassembled WGS sequence"/>
</dbReference>
<evidence type="ECO:0000256" key="1">
    <source>
        <dbReference type="SAM" id="MobiDB-lite"/>
    </source>
</evidence>
<name>A0A1I4C1E4_9ACTN</name>
<gene>
    <name evidence="2" type="ORF">SAMN05192584_108210</name>
</gene>
<feature type="region of interest" description="Disordered" evidence="1">
    <location>
        <begin position="223"/>
        <end position="262"/>
    </location>
</feature>
<evidence type="ECO:0000313" key="2">
    <source>
        <dbReference type="EMBL" id="SFK74593.1"/>
    </source>
</evidence>
<feature type="compositionally biased region" description="Low complexity" evidence="1">
    <location>
        <begin position="238"/>
        <end position="248"/>
    </location>
</feature>
<reference evidence="3" key="1">
    <citation type="submission" date="2016-10" db="EMBL/GenBank/DDBJ databases">
        <authorList>
            <person name="Varghese N."/>
            <person name="Submissions S."/>
        </authorList>
    </citation>
    <scope>NUCLEOTIDE SEQUENCE [LARGE SCALE GENOMIC DNA]</scope>
    <source>
        <strain evidence="3">PL19</strain>
    </source>
</reference>
<proteinExistence type="predicted"/>
<dbReference type="OrthoDB" id="3383452at2"/>
<organism evidence="2 3">
    <name type="scientific">Streptomyces pini</name>
    <dbReference type="NCBI Taxonomy" id="1520580"/>
    <lineage>
        <taxon>Bacteria</taxon>
        <taxon>Bacillati</taxon>
        <taxon>Actinomycetota</taxon>
        <taxon>Actinomycetes</taxon>
        <taxon>Kitasatosporales</taxon>
        <taxon>Streptomycetaceae</taxon>
        <taxon>Streptomyces</taxon>
    </lineage>
</organism>
<feature type="compositionally biased region" description="Basic and acidic residues" evidence="1">
    <location>
        <begin position="99"/>
        <end position="110"/>
    </location>
</feature>
<dbReference type="RefSeq" id="WP_093849932.1">
    <property type="nucleotide sequence ID" value="NZ_FOSG01000008.1"/>
</dbReference>
<evidence type="ECO:0000313" key="3">
    <source>
        <dbReference type="Proteomes" id="UP000198928"/>
    </source>
</evidence>
<keyword evidence="3" id="KW-1185">Reference proteome</keyword>
<accession>A0A1I4C1E4</accession>
<sequence length="262" mass="29448">MPYFLVDDGAHSHPKVMRAGNAAFGLWTRVGSYVAQHLTDGHVPCEVVKMYGSAAQAAKLVKVGLWHEHGHTCPRCPQPREGDYYMHDYADSRNPSRVQVEERRAKEVEKKRRQRGGPRRPQQPRLDDQDARGEDPPRREEPPAPPRPPAPEPEPEPQQIPAGWQPSPDDVAVAQAARADAGRPPLTSEQLDAVTRKFVRHMRDKGTRAAGFGGQWQTWAERERPEPGGEIVPFPGARQQQTRGQQQREGLARLLDQTTREV</sequence>